<sequence>MSDNVITLDNIGQKLRTWNPMTKSQLFAIVDMGSNGIRFSITSLAQPTTRLLLPVYAFRAGISLYGVLDSNDNLFPEETINEVVEVLSRFKQTSIQFGVPDDQFMVFGTQAMRSADNADAMLAAIQQRTKGITVSILHPLVETLLGAVMGCRSGLVNADGGALFLDMGGGSVQMTWMDTRQEDYAIISASKGVSLECGAVKVMEMLDSPFKEDLLEELNDGMLSAYDKLCGHFPDLKAIRDAYEDGDENAKFNIYMCGGGFRGYGSMLMHNDKASPYPIASTNAYTAPGELFKDVKRMARVNEEYGGRIFGMSKRRRYQFPAITAVVEAFINAVPNIRQASFSGGSNRQGALMMMLPAQSRESNPLDVLAPFHQDERATFDAVSELLQDALPSQVDFSETPTIFTAGLQDLFVQEIWGRGGFDKYANAAFALNNAVQRDPDAPGLTHFGRALLALTGSARWDGHLGPMDAKLFKSLTCIVRNHSKDATLWAVYIGAVAYVVATILPALPMSADEVKNAIRITSDIKVGEDKKHTVVLTIGVTPSDNTKGINLEELAGYIEKVARRRGRKNSKFAISAEINLLS</sequence>
<accession>A0A9P9FKL9</accession>
<dbReference type="InterPro" id="IPR050273">
    <property type="entry name" value="GppA/Ppx_hydrolase"/>
</dbReference>
<reference evidence="4" key="1">
    <citation type="journal article" date="2021" name="Nat. Commun.">
        <title>Genetic determinants of endophytism in the Arabidopsis root mycobiome.</title>
        <authorList>
            <person name="Mesny F."/>
            <person name="Miyauchi S."/>
            <person name="Thiergart T."/>
            <person name="Pickel B."/>
            <person name="Atanasova L."/>
            <person name="Karlsson M."/>
            <person name="Huettel B."/>
            <person name="Barry K.W."/>
            <person name="Haridas S."/>
            <person name="Chen C."/>
            <person name="Bauer D."/>
            <person name="Andreopoulos W."/>
            <person name="Pangilinan J."/>
            <person name="LaButti K."/>
            <person name="Riley R."/>
            <person name="Lipzen A."/>
            <person name="Clum A."/>
            <person name="Drula E."/>
            <person name="Henrissat B."/>
            <person name="Kohler A."/>
            <person name="Grigoriev I.V."/>
            <person name="Martin F.M."/>
            <person name="Hacquard S."/>
        </authorList>
    </citation>
    <scope>NUCLEOTIDE SEQUENCE</scope>
    <source>
        <strain evidence="4">MPI-CAGE-AT-0021</strain>
    </source>
</reference>
<dbReference type="Pfam" id="PF02541">
    <property type="entry name" value="Ppx-GppA"/>
    <property type="match status" value="1"/>
</dbReference>
<dbReference type="InterPro" id="IPR043129">
    <property type="entry name" value="ATPase_NBD"/>
</dbReference>
<dbReference type="SUPFAM" id="SSF53067">
    <property type="entry name" value="Actin-like ATPase domain"/>
    <property type="match status" value="2"/>
</dbReference>
<evidence type="ECO:0000259" key="3">
    <source>
        <dbReference type="Pfam" id="PF23566"/>
    </source>
</evidence>
<dbReference type="Gene3D" id="3.30.420.150">
    <property type="entry name" value="Exopolyphosphatase. Domain 2"/>
    <property type="match status" value="1"/>
</dbReference>
<comment type="caution">
    <text evidence="4">The sequence shown here is derived from an EMBL/GenBank/DDBJ whole genome shotgun (WGS) entry which is preliminary data.</text>
</comment>
<dbReference type="PANTHER" id="PTHR30005:SF0">
    <property type="entry name" value="RETROGRADE REGULATION PROTEIN 2"/>
    <property type="match status" value="1"/>
</dbReference>
<dbReference type="InterPro" id="IPR003695">
    <property type="entry name" value="Ppx_GppA_N"/>
</dbReference>
<feature type="domain" description="RTG2 C-terminal" evidence="3">
    <location>
        <begin position="377"/>
        <end position="569"/>
    </location>
</feature>
<gene>
    <name evidence="4" type="ORF">B0J13DRAFT_634384</name>
</gene>
<evidence type="ECO:0000256" key="1">
    <source>
        <dbReference type="SAM" id="Phobius"/>
    </source>
</evidence>
<dbReference type="Gene3D" id="3.30.420.40">
    <property type="match status" value="1"/>
</dbReference>
<keyword evidence="1" id="KW-1133">Transmembrane helix</keyword>
<dbReference type="FunFam" id="3.30.420.40:FF:000191">
    <property type="entry name" value="Retrograde regulation protein 2"/>
    <property type="match status" value="1"/>
</dbReference>
<keyword evidence="1" id="KW-0812">Transmembrane</keyword>
<dbReference type="Pfam" id="PF23566">
    <property type="entry name" value="RTG2_C"/>
    <property type="match status" value="1"/>
</dbReference>
<evidence type="ECO:0000313" key="4">
    <source>
        <dbReference type="EMBL" id="KAH7163183.1"/>
    </source>
</evidence>
<keyword evidence="5" id="KW-1185">Reference proteome</keyword>
<dbReference type="OrthoDB" id="2014654at2759"/>
<dbReference type="Proteomes" id="UP000717696">
    <property type="component" value="Unassembled WGS sequence"/>
</dbReference>
<organism evidence="4 5">
    <name type="scientific">Dactylonectria estremocensis</name>
    <dbReference type="NCBI Taxonomy" id="1079267"/>
    <lineage>
        <taxon>Eukaryota</taxon>
        <taxon>Fungi</taxon>
        <taxon>Dikarya</taxon>
        <taxon>Ascomycota</taxon>
        <taxon>Pezizomycotina</taxon>
        <taxon>Sordariomycetes</taxon>
        <taxon>Hypocreomycetidae</taxon>
        <taxon>Hypocreales</taxon>
        <taxon>Nectriaceae</taxon>
        <taxon>Dactylonectria</taxon>
    </lineage>
</organism>
<dbReference type="GO" id="GO:0006357">
    <property type="term" value="P:regulation of transcription by RNA polymerase II"/>
    <property type="evidence" value="ECO:0007669"/>
    <property type="project" value="TreeGrafter"/>
</dbReference>
<keyword evidence="1" id="KW-0472">Membrane</keyword>
<dbReference type="PANTHER" id="PTHR30005">
    <property type="entry name" value="EXOPOLYPHOSPHATASE"/>
    <property type="match status" value="1"/>
</dbReference>
<proteinExistence type="predicted"/>
<evidence type="ECO:0000259" key="2">
    <source>
        <dbReference type="Pfam" id="PF02541"/>
    </source>
</evidence>
<dbReference type="AlphaFoldDB" id="A0A9P9FKL9"/>
<evidence type="ECO:0000313" key="5">
    <source>
        <dbReference type="Proteomes" id="UP000717696"/>
    </source>
</evidence>
<protein>
    <submittedName>
        <fullName evidence="4">Ppx/GppA phosphatase family-domain-containing protein</fullName>
    </submittedName>
</protein>
<dbReference type="InterPro" id="IPR057512">
    <property type="entry name" value="RTG2_C"/>
</dbReference>
<name>A0A9P9FKL9_9HYPO</name>
<dbReference type="EMBL" id="JAGMUU010000001">
    <property type="protein sequence ID" value="KAH7163183.1"/>
    <property type="molecule type" value="Genomic_DNA"/>
</dbReference>
<feature type="domain" description="Ppx/GppA phosphatase N-terminal" evidence="2">
    <location>
        <begin position="58"/>
        <end position="357"/>
    </location>
</feature>
<feature type="transmembrane region" description="Helical" evidence="1">
    <location>
        <begin position="487"/>
        <end position="508"/>
    </location>
</feature>